<name>A0A365PKE7_ACIJU</name>
<dbReference type="EMBL" id="QEWH01000028">
    <property type="protein sequence ID" value="RBA48710.1"/>
    <property type="molecule type" value="Genomic_DNA"/>
</dbReference>
<protein>
    <submittedName>
        <fullName evidence="1">Serine hydrolase family protein</fullName>
    </submittedName>
</protein>
<dbReference type="RefSeq" id="WP_112987327.1">
    <property type="nucleotide sequence ID" value="NZ_CP131470.1"/>
</dbReference>
<accession>A0A365PKE7</accession>
<reference evidence="1 2" key="1">
    <citation type="submission" date="2018-04" db="EMBL/GenBank/DDBJ databases">
        <title>Acinetobacter junii Genome sequencing and assembly.</title>
        <authorList>
            <person name="Su J."/>
            <person name="Rensing C."/>
            <person name="Mazhar H.S."/>
        </authorList>
    </citation>
    <scope>NUCLEOTIDE SEQUENCE [LARGE SCALE GENOMIC DNA]</scope>
    <source>
        <strain evidence="1 2">SC22</strain>
    </source>
</reference>
<gene>
    <name evidence="1" type="ORF">DC346_05350</name>
</gene>
<dbReference type="Proteomes" id="UP000253688">
    <property type="component" value="Unassembled WGS sequence"/>
</dbReference>
<dbReference type="AlphaFoldDB" id="A0A365PKE7"/>
<dbReference type="GO" id="GO:0016787">
    <property type="term" value="F:hydrolase activity"/>
    <property type="evidence" value="ECO:0007669"/>
    <property type="project" value="UniProtKB-KW"/>
</dbReference>
<dbReference type="Gene3D" id="3.40.50.1820">
    <property type="entry name" value="alpha/beta hydrolase"/>
    <property type="match status" value="1"/>
</dbReference>
<keyword evidence="1" id="KW-0378">Hydrolase</keyword>
<dbReference type="PANTHER" id="PTHR15394:SF3">
    <property type="entry name" value="SERINE HYDROLASE RBBP9"/>
    <property type="match status" value="1"/>
</dbReference>
<evidence type="ECO:0000313" key="2">
    <source>
        <dbReference type="Proteomes" id="UP000253688"/>
    </source>
</evidence>
<proteinExistence type="predicted"/>
<dbReference type="STRING" id="40215.BVL33_05540"/>
<organism evidence="1 2">
    <name type="scientific">Acinetobacter junii</name>
    <dbReference type="NCBI Taxonomy" id="40215"/>
    <lineage>
        <taxon>Bacteria</taxon>
        <taxon>Pseudomonadati</taxon>
        <taxon>Pseudomonadota</taxon>
        <taxon>Gammaproteobacteria</taxon>
        <taxon>Moraxellales</taxon>
        <taxon>Moraxellaceae</taxon>
        <taxon>Acinetobacter</taxon>
    </lineage>
</organism>
<dbReference type="InterPro" id="IPR029058">
    <property type="entry name" value="AB_hydrolase_fold"/>
</dbReference>
<dbReference type="InterPro" id="IPR010662">
    <property type="entry name" value="RBBP9/YdeN"/>
</dbReference>
<dbReference type="PANTHER" id="PTHR15394">
    <property type="entry name" value="SERINE HYDROLASE RBBP9"/>
    <property type="match status" value="1"/>
</dbReference>
<dbReference type="Pfam" id="PF06821">
    <property type="entry name" value="Ser_hydrolase"/>
    <property type="match status" value="1"/>
</dbReference>
<sequence>MSQDMKNKVFILHCENANPEQHWYIWLEQELKSIGIAAERVVLADSSHPDAEVWQTCLEAQLNTINQQSILVAHGLSCLAAARYLADKLKGTSIKAALFLAGFNETIPQHPEWSQFIQENCFDSKYLRTNILRRIVFFSSNDPDVPVPYTFKFAHYINAQLIEVSQAGHFCEDDGYREFEHLFKVIQTLVAAELT</sequence>
<evidence type="ECO:0000313" key="1">
    <source>
        <dbReference type="EMBL" id="RBA48710.1"/>
    </source>
</evidence>
<dbReference type="SUPFAM" id="SSF53474">
    <property type="entry name" value="alpha/beta-Hydrolases"/>
    <property type="match status" value="1"/>
</dbReference>
<comment type="caution">
    <text evidence="1">The sequence shown here is derived from an EMBL/GenBank/DDBJ whole genome shotgun (WGS) entry which is preliminary data.</text>
</comment>